<evidence type="ECO:0000256" key="3">
    <source>
        <dbReference type="ARBA" id="ARBA00022452"/>
    </source>
</evidence>
<keyword evidence="8 10" id="KW-0472">Membrane</keyword>
<evidence type="ECO:0000313" key="15">
    <source>
        <dbReference type="Proteomes" id="UP001359886"/>
    </source>
</evidence>
<evidence type="ECO:0000256" key="2">
    <source>
        <dbReference type="ARBA" id="ARBA00022448"/>
    </source>
</evidence>
<dbReference type="Pfam" id="PF07715">
    <property type="entry name" value="Plug"/>
    <property type="match status" value="1"/>
</dbReference>
<dbReference type="InterPro" id="IPR012910">
    <property type="entry name" value="Plug_dom"/>
</dbReference>
<comment type="caution">
    <text evidence="14">The sequence shown here is derived from an EMBL/GenBank/DDBJ whole genome shotgun (WGS) entry which is preliminary data.</text>
</comment>
<reference evidence="14 15" key="1">
    <citation type="submission" date="2024-02" db="EMBL/GenBank/DDBJ databases">
        <title>A novel Wenzhouxiangellaceae bacterium, isolated from coastal sediments.</title>
        <authorList>
            <person name="Du Z.-J."/>
            <person name="Ye Y.-Q."/>
            <person name="Zhang X.-Y."/>
        </authorList>
    </citation>
    <scope>NUCLEOTIDE SEQUENCE [LARGE SCALE GENOMIC DNA]</scope>
    <source>
        <strain evidence="14 15">CH-27</strain>
    </source>
</reference>
<keyword evidence="9 10" id="KW-0998">Cell outer membrane</keyword>
<dbReference type="PROSITE" id="PS52016">
    <property type="entry name" value="TONB_DEPENDENT_REC_3"/>
    <property type="match status" value="1"/>
</dbReference>
<feature type="domain" description="TonB-dependent receptor plug" evidence="13">
    <location>
        <begin position="43"/>
        <end position="144"/>
    </location>
</feature>
<evidence type="ECO:0000256" key="7">
    <source>
        <dbReference type="ARBA" id="ARBA00023077"/>
    </source>
</evidence>
<dbReference type="InterPro" id="IPR037066">
    <property type="entry name" value="Plug_dom_sf"/>
</dbReference>
<feature type="domain" description="TonB-dependent receptor-like beta-barrel" evidence="12">
    <location>
        <begin position="198"/>
        <end position="565"/>
    </location>
</feature>
<keyword evidence="6" id="KW-0406">Ion transport</keyword>
<keyword evidence="15" id="KW-1185">Reference proteome</keyword>
<evidence type="ECO:0000313" key="14">
    <source>
        <dbReference type="EMBL" id="MEJ8569490.1"/>
    </source>
</evidence>
<comment type="similarity">
    <text evidence="10 11">Belongs to the TonB-dependent receptor family.</text>
</comment>
<sequence>MVLLLVLASPPVGADDAAQPHELKPDLVITPGRAEQSIHRIVDAVSVITRADIERSAAEDLPDLLRLLPGVDVVRTGPAGAQTSVFLRGTNSNHVLVLVDGIRVSSTNTGAYAWELLPLDQIERIEVVRGPKASVWGSDAIGGVIQVFTRSRPQPYARLTVGSWDSTEFAGGWGASSERGRFNLSAGYRDSGGFSAQNPDGFGFDPDDDGLTAVNFGLNAAHDLGGGQLRLSVLASDTETDFDQGRSDAEQLLASLSYEGAFSPSWTHHLVAGYAGDRLESDFGFFTTGFRSERSEFAWQHAADLGAAGALRFGVDYTHEVGRDGVAFDERRSNTGVYAGFDRPVGRWLLQATARVDDNSEFGTEVTGQLGVGYDLTDSWQLAASWGSGFRGPNLNEQFSPGFGGLFAGNPELEPESSRSAEARLRWVNDASAFEVSVYRTRVDDLVAFEGEAFQAVNIARVDIKGVEAEYRYDAGPWRLRANATLQQAENRDSGADLLRRPDRKGSLTLDRRLGRHSWLGVEWFVSGKRQDVGSVTLPSYTLLNLRAGWQFLPQWRAELRADNLLDDDYEPAFGFNGASRSVFVSLAWIP</sequence>
<evidence type="ECO:0000256" key="10">
    <source>
        <dbReference type="PROSITE-ProRule" id="PRU01360"/>
    </source>
</evidence>
<dbReference type="GO" id="GO:0015889">
    <property type="term" value="P:cobalamin transport"/>
    <property type="evidence" value="ECO:0007669"/>
    <property type="project" value="TreeGrafter"/>
</dbReference>
<proteinExistence type="inferred from homology"/>
<dbReference type="Pfam" id="PF00593">
    <property type="entry name" value="TonB_dep_Rec_b-barrel"/>
    <property type="match status" value="1"/>
</dbReference>
<evidence type="ECO:0000256" key="4">
    <source>
        <dbReference type="ARBA" id="ARBA00022692"/>
    </source>
</evidence>
<keyword evidence="5" id="KW-0732">Signal</keyword>
<dbReference type="Proteomes" id="UP001359886">
    <property type="component" value="Unassembled WGS sequence"/>
</dbReference>
<accession>A0AAW9RKS2</accession>
<dbReference type="InterPro" id="IPR000531">
    <property type="entry name" value="Beta-barrel_TonB"/>
</dbReference>
<evidence type="ECO:0000256" key="8">
    <source>
        <dbReference type="ARBA" id="ARBA00023136"/>
    </source>
</evidence>
<dbReference type="SUPFAM" id="SSF56935">
    <property type="entry name" value="Porins"/>
    <property type="match status" value="1"/>
</dbReference>
<evidence type="ECO:0000256" key="11">
    <source>
        <dbReference type="RuleBase" id="RU003357"/>
    </source>
</evidence>
<keyword evidence="7 11" id="KW-0798">TonB box</keyword>
<dbReference type="GO" id="GO:0006811">
    <property type="term" value="P:monoatomic ion transport"/>
    <property type="evidence" value="ECO:0007669"/>
    <property type="project" value="UniProtKB-KW"/>
</dbReference>
<organism evidence="14 15">
    <name type="scientific">Elongatibacter sediminis</name>
    <dbReference type="NCBI Taxonomy" id="3119006"/>
    <lineage>
        <taxon>Bacteria</taxon>
        <taxon>Pseudomonadati</taxon>
        <taxon>Pseudomonadota</taxon>
        <taxon>Gammaproteobacteria</taxon>
        <taxon>Chromatiales</taxon>
        <taxon>Wenzhouxiangellaceae</taxon>
        <taxon>Elongatibacter</taxon>
    </lineage>
</organism>
<evidence type="ECO:0000259" key="13">
    <source>
        <dbReference type="Pfam" id="PF07715"/>
    </source>
</evidence>
<keyword evidence="4 10" id="KW-0812">Transmembrane</keyword>
<name>A0AAW9RKS2_9GAMM</name>
<dbReference type="Gene3D" id="2.40.170.20">
    <property type="entry name" value="TonB-dependent receptor, beta-barrel domain"/>
    <property type="match status" value="1"/>
</dbReference>
<evidence type="ECO:0000256" key="9">
    <source>
        <dbReference type="ARBA" id="ARBA00023237"/>
    </source>
</evidence>
<protein>
    <submittedName>
        <fullName evidence="14">TonB-dependent receptor</fullName>
    </submittedName>
</protein>
<dbReference type="EMBL" id="JAZHOG010000014">
    <property type="protein sequence ID" value="MEJ8569490.1"/>
    <property type="molecule type" value="Genomic_DNA"/>
</dbReference>
<dbReference type="PANTHER" id="PTHR30069">
    <property type="entry name" value="TONB-DEPENDENT OUTER MEMBRANE RECEPTOR"/>
    <property type="match status" value="1"/>
</dbReference>
<dbReference type="PANTHER" id="PTHR30069:SF53">
    <property type="entry name" value="COLICIN I RECEPTOR-RELATED"/>
    <property type="match status" value="1"/>
</dbReference>
<evidence type="ECO:0000256" key="5">
    <source>
        <dbReference type="ARBA" id="ARBA00022729"/>
    </source>
</evidence>
<keyword evidence="14" id="KW-0675">Receptor</keyword>
<dbReference type="InterPro" id="IPR036942">
    <property type="entry name" value="Beta-barrel_TonB_sf"/>
</dbReference>
<evidence type="ECO:0000259" key="12">
    <source>
        <dbReference type="Pfam" id="PF00593"/>
    </source>
</evidence>
<dbReference type="AlphaFoldDB" id="A0AAW9RKS2"/>
<evidence type="ECO:0000256" key="1">
    <source>
        <dbReference type="ARBA" id="ARBA00004571"/>
    </source>
</evidence>
<dbReference type="Gene3D" id="2.170.130.10">
    <property type="entry name" value="TonB-dependent receptor, plug domain"/>
    <property type="match status" value="1"/>
</dbReference>
<dbReference type="InterPro" id="IPR039426">
    <property type="entry name" value="TonB-dep_rcpt-like"/>
</dbReference>
<dbReference type="GO" id="GO:0009279">
    <property type="term" value="C:cell outer membrane"/>
    <property type="evidence" value="ECO:0007669"/>
    <property type="project" value="UniProtKB-SubCell"/>
</dbReference>
<keyword evidence="2 10" id="KW-0813">Transport</keyword>
<evidence type="ECO:0000256" key="6">
    <source>
        <dbReference type="ARBA" id="ARBA00023065"/>
    </source>
</evidence>
<gene>
    <name evidence="14" type="ORF">V3330_17820</name>
</gene>
<dbReference type="CDD" id="cd01347">
    <property type="entry name" value="ligand_gated_channel"/>
    <property type="match status" value="1"/>
</dbReference>
<dbReference type="RefSeq" id="WP_354696813.1">
    <property type="nucleotide sequence ID" value="NZ_JAZHOG010000014.1"/>
</dbReference>
<keyword evidence="3 10" id="KW-1134">Transmembrane beta strand</keyword>
<comment type="subcellular location">
    <subcellularLocation>
        <location evidence="1 10">Cell outer membrane</location>
        <topology evidence="1 10">Multi-pass membrane protein</topology>
    </subcellularLocation>
</comment>